<protein>
    <submittedName>
        <fullName evidence="4">S60 ribosomal protein L13</fullName>
    </submittedName>
</protein>
<dbReference type="FunFam" id="1.20.5.110:FF:000003">
    <property type="entry name" value="60S ribosomal protein L13"/>
    <property type="match status" value="1"/>
</dbReference>
<evidence type="ECO:0000313" key="4">
    <source>
        <dbReference type="EMBL" id="KYR00477.1"/>
    </source>
</evidence>
<evidence type="ECO:0000256" key="1">
    <source>
        <dbReference type="ARBA" id="ARBA00005640"/>
    </source>
</evidence>
<dbReference type="OMA" id="IQKNHFR"/>
<dbReference type="Proteomes" id="UP000076078">
    <property type="component" value="Unassembled WGS sequence"/>
</dbReference>
<sequence length="209" mass="23939">MAIHNTVLQSNHLRKHWQMRVRTWFNQPARKIRRRETRVAKAAAIFPRPLKTLKPVVHAPTQRYNMKVRNGRGFTLEELKAADITPAFAKTIGIAVDFRRKNKSQQSLSLNVQRLKDYKSKLVLFPRNFKAPKKGEATKEEFEKSVQNLDVLPFQKGIQISESKPRKVTEEEKKFNAYSTLRFAAAKVKNSGIRKKAADKKAAAASGDK</sequence>
<evidence type="ECO:0000256" key="3">
    <source>
        <dbReference type="ARBA" id="ARBA00023274"/>
    </source>
</evidence>
<reference evidence="4 5" key="1">
    <citation type="submission" date="2015-12" db="EMBL/GenBank/DDBJ databases">
        <title>Dictyostelia acquired genes for synthesis and detection of signals that induce cell-type specialization by lateral gene transfer from prokaryotes.</title>
        <authorList>
            <person name="Gloeckner G."/>
            <person name="Schaap P."/>
        </authorList>
    </citation>
    <scope>NUCLEOTIDE SEQUENCE [LARGE SCALE GENOMIC DNA]</scope>
    <source>
        <strain evidence="4 5">TK</strain>
    </source>
</reference>
<dbReference type="Pfam" id="PF01294">
    <property type="entry name" value="Ribosomal_L13e"/>
    <property type="match status" value="1"/>
</dbReference>
<dbReference type="GO" id="GO:0022625">
    <property type="term" value="C:cytosolic large ribosomal subunit"/>
    <property type="evidence" value="ECO:0007669"/>
    <property type="project" value="TreeGrafter"/>
</dbReference>
<dbReference type="STRING" id="361077.A0A152A2Z7"/>
<keyword evidence="2 4" id="KW-0689">Ribosomal protein</keyword>
<gene>
    <name evidence="4" type="ORF">DLAC_02483</name>
</gene>
<organism evidence="4 5">
    <name type="scientific">Tieghemostelium lacteum</name>
    <name type="common">Slime mold</name>
    <name type="synonym">Dictyostelium lacteum</name>
    <dbReference type="NCBI Taxonomy" id="361077"/>
    <lineage>
        <taxon>Eukaryota</taxon>
        <taxon>Amoebozoa</taxon>
        <taxon>Evosea</taxon>
        <taxon>Eumycetozoa</taxon>
        <taxon>Dictyostelia</taxon>
        <taxon>Dictyosteliales</taxon>
        <taxon>Raperosteliaceae</taxon>
        <taxon>Tieghemostelium</taxon>
    </lineage>
</organism>
<dbReference type="HAMAP" id="MF_00499">
    <property type="entry name" value="Ribosomal_eL13"/>
    <property type="match status" value="1"/>
</dbReference>
<dbReference type="PANTHER" id="PTHR11722:SF0">
    <property type="entry name" value="LARGE RIBOSOMAL SUBUNIT PROTEIN EL13"/>
    <property type="match status" value="1"/>
</dbReference>
<dbReference type="EMBL" id="LODT01000013">
    <property type="protein sequence ID" value="KYR00477.1"/>
    <property type="molecule type" value="Genomic_DNA"/>
</dbReference>
<dbReference type="Gene3D" id="1.20.5.110">
    <property type="match status" value="1"/>
</dbReference>
<proteinExistence type="inferred from homology"/>
<dbReference type="InParanoid" id="A0A152A2Z7"/>
<dbReference type="InterPro" id="IPR001380">
    <property type="entry name" value="Ribosomal_eL13"/>
</dbReference>
<keyword evidence="3" id="KW-0687">Ribonucleoprotein</keyword>
<name>A0A152A2Z7_TIELA</name>
<dbReference type="GO" id="GO:0003735">
    <property type="term" value="F:structural constituent of ribosome"/>
    <property type="evidence" value="ECO:0007669"/>
    <property type="project" value="InterPro"/>
</dbReference>
<dbReference type="GO" id="GO:0006412">
    <property type="term" value="P:translation"/>
    <property type="evidence" value="ECO:0007669"/>
    <property type="project" value="InterPro"/>
</dbReference>
<dbReference type="OrthoDB" id="10264538at2759"/>
<evidence type="ECO:0000313" key="5">
    <source>
        <dbReference type="Proteomes" id="UP000076078"/>
    </source>
</evidence>
<comment type="similarity">
    <text evidence="1">Belongs to the eukaryotic ribosomal protein eL13 family.</text>
</comment>
<keyword evidence="5" id="KW-1185">Reference proteome</keyword>
<accession>A0A152A2Z7</accession>
<dbReference type="PANTHER" id="PTHR11722">
    <property type="entry name" value="60S RIBOSOMAL PROTEIN L13"/>
    <property type="match status" value="1"/>
</dbReference>
<comment type="caution">
    <text evidence="4">The sequence shown here is derived from an EMBL/GenBank/DDBJ whole genome shotgun (WGS) entry which is preliminary data.</text>
</comment>
<dbReference type="GO" id="GO:0003723">
    <property type="term" value="F:RNA binding"/>
    <property type="evidence" value="ECO:0007669"/>
    <property type="project" value="TreeGrafter"/>
</dbReference>
<dbReference type="FunCoup" id="A0A152A2Z7">
    <property type="interactions" value="648"/>
</dbReference>
<dbReference type="AlphaFoldDB" id="A0A152A2Z7"/>
<evidence type="ECO:0000256" key="2">
    <source>
        <dbReference type="ARBA" id="ARBA00022980"/>
    </source>
</evidence>